<dbReference type="InterPro" id="IPR026902">
    <property type="entry name" value="RnfC_N"/>
</dbReference>
<dbReference type="GO" id="GO:0009055">
    <property type="term" value="F:electron transfer activity"/>
    <property type="evidence" value="ECO:0007669"/>
    <property type="project" value="InterPro"/>
</dbReference>
<evidence type="ECO:0000256" key="7">
    <source>
        <dbReference type="ARBA" id="ARBA00023014"/>
    </source>
</evidence>
<dbReference type="InterPro" id="IPR011538">
    <property type="entry name" value="Nuo51_FMN-bd"/>
</dbReference>
<comment type="subunit">
    <text evidence="8">The complex is composed of six subunits: RnfA, RnfB, RnfC, RnfD, RnfE and RnfG.</text>
</comment>
<sequence>MKGFFGFPGGVHFPQRKEATRNKRIESAHLPQQVVIPLSQHVGAPAEPLVSTGSQVKTGEVIGRATANISAPVHSSISGEVIKIKAFPHPSGLNNISSIVIKSDGKDEWVSEVKASGQKPNNLTSEKIKEIIKEAGIVGLGGAQFPTHVKLSPPKNIDIYILNGAECEPYLTCDERLMVENPKGVVEGFQLLMKAANVKRGYIGIEDDKLEAIRAIKEEIKELLNLELRVIKAKYPQGGERQLIKTLLGKDVPSGGLPFEIGVLVSNVGTAFAVWEAVERRKPLIERVITVTGSGIMEPKNLRVRIGTLICNLIDENCGGYRGKPGKIITGGPMMGMAQWTSETPVIKGTSGILVQTTEEISSGEYLDCIRCGKCTAVCPMSPYQLMPNMIFALVQMEQFAETEDYGLLDCIECGACAYTCPARIPLVQSIKYAKSERSKE</sequence>
<dbReference type="PANTHER" id="PTHR43034">
    <property type="entry name" value="ION-TRANSLOCATING OXIDOREDUCTASE COMPLEX SUBUNIT C"/>
    <property type="match status" value="1"/>
</dbReference>
<feature type="binding site" evidence="8">
    <location>
        <position position="417"/>
    </location>
    <ligand>
        <name>[4Fe-4S] cluster</name>
        <dbReference type="ChEBI" id="CHEBI:49883"/>
        <label>2</label>
    </ligand>
</feature>
<feature type="binding site" evidence="8">
    <location>
        <position position="414"/>
    </location>
    <ligand>
        <name>[4Fe-4S] cluster</name>
        <dbReference type="ChEBI" id="CHEBI:49883"/>
        <label>2</label>
    </ligand>
</feature>
<dbReference type="Pfam" id="PF13237">
    <property type="entry name" value="Fer4_10"/>
    <property type="match status" value="1"/>
</dbReference>
<evidence type="ECO:0000256" key="8">
    <source>
        <dbReference type="HAMAP-Rule" id="MF_00461"/>
    </source>
</evidence>
<keyword evidence="4 8" id="KW-0677">Repeat</keyword>
<feature type="binding site" evidence="8">
    <location>
        <position position="379"/>
    </location>
    <ligand>
        <name>[4Fe-4S] cluster</name>
        <dbReference type="ChEBI" id="CHEBI:49883"/>
        <label>2</label>
    </ligand>
</feature>
<comment type="cofactor">
    <cofactor evidence="8">
        <name>[4Fe-4S] cluster</name>
        <dbReference type="ChEBI" id="CHEBI:49883"/>
    </cofactor>
    <text evidence="8">Binds 2 [4Fe-4S] clusters per subunit.</text>
</comment>
<evidence type="ECO:0000259" key="9">
    <source>
        <dbReference type="PROSITE" id="PS51379"/>
    </source>
</evidence>
<dbReference type="Proteomes" id="UP000266287">
    <property type="component" value="Unassembled WGS sequence"/>
</dbReference>
<evidence type="ECO:0000256" key="5">
    <source>
        <dbReference type="ARBA" id="ARBA00022982"/>
    </source>
</evidence>
<feature type="binding site" evidence="8">
    <location>
        <position position="411"/>
    </location>
    <ligand>
        <name>[4Fe-4S] cluster</name>
        <dbReference type="ChEBI" id="CHEBI:49883"/>
        <label>2</label>
    </ligand>
</feature>
<dbReference type="HAMAP" id="MF_00461">
    <property type="entry name" value="RsxC_RnfC"/>
    <property type="match status" value="1"/>
</dbReference>
<evidence type="ECO:0000256" key="1">
    <source>
        <dbReference type="ARBA" id="ARBA00022448"/>
    </source>
</evidence>
<feature type="binding site" evidence="8">
    <location>
        <position position="372"/>
    </location>
    <ligand>
        <name>[4Fe-4S] cluster</name>
        <dbReference type="ChEBI" id="CHEBI:49883"/>
        <label>1</label>
    </ligand>
</feature>
<comment type="similarity">
    <text evidence="8">Belongs to the 4Fe4S bacterial-type ferredoxin family. RnfC subfamily.</text>
</comment>
<dbReference type="PROSITE" id="PS51379">
    <property type="entry name" value="4FE4S_FER_2"/>
    <property type="match status" value="2"/>
</dbReference>
<dbReference type="SUPFAM" id="SSF142019">
    <property type="entry name" value="Nqo1 FMN-binding domain-like"/>
    <property type="match status" value="1"/>
</dbReference>
<dbReference type="Pfam" id="PF01512">
    <property type="entry name" value="Complex1_51K"/>
    <property type="match status" value="1"/>
</dbReference>
<dbReference type="NCBIfam" id="TIGR01945">
    <property type="entry name" value="rnfC"/>
    <property type="match status" value="1"/>
</dbReference>
<dbReference type="Pfam" id="PF13375">
    <property type="entry name" value="RnfC_N"/>
    <property type="match status" value="1"/>
</dbReference>
<dbReference type="SUPFAM" id="SSF46548">
    <property type="entry name" value="alpha-helical ferredoxin"/>
    <property type="match status" value="1"/>
</dbReference>
<evidence type="ECO:0000313" key="11">
    <source>
        <dbReference type="Proteomes" id="UP000266287"/>
    </source>
</evidence>
<organism evidence="10 11">
    <name type="scientific">candidate division NPL-UPA2 bacterium Unc8</name>
    <dbReference type="NCBI Taxonomy" id="1980939"/>
    <lineage>
        <taxon>Bacteria</taxon>
    </lineage>
</organism>
<evidence type="ECO:0000256" key="3">
    <source>
        <dbReference type="ARBA" id="ARBA00022723"/>
    </source>
</evidence>
<protein>
    <recommendedName>
        <fullName evidence="8">Ion-translocating oxidoreductase complex subunit C</fullName>
        <ecNumber evidence="8">7.-.-.-</ecNumber>
    </recommendedName>
    <alternativeName>
        <fullName evidence="8">Rnf electron transport complex subunit C</fullName>
    </alternativeName>
</protein>
<feature type="binding site" evidence="8">
    <location>
        <position position="369"/>
    </location>
    <ligand>
        <name>[4Fe-4S] cluster</name>
        <dbReference type="ChEBI" id="CHEBI:49883"/>
        <label>1</label>
    </ligand>
</feature>
<gene>
    <name evidence="10" type="primary">rsxC</name>
    <name evidence="8" type="synonym">rnfC</name>
    <name evidence="10" type="ORF">B9J77_02100</name>
</gene>
<dbReference type="Pfam" id="PF10531">
    <property type="entry name" value="SLBB"/>
    <property type="match status" value="1"/>
</dbReference>
<evidence type="ECO:0000256" key="6">
    <source>
        <dbReference type="ARBA" id="ARBA00023004"/>
    </source>
</evidence>
<dbReference type="PANTHER" id="PTHR43034:SF2">
    <property type="entry name" value="ION-TRANSLOCATING OXIDOREDUCTASE COMPLEX SUBUNIT C"/>
    <property type="match status" value="1"/>
</dbReference>
<feature type="binding site" evidence="8">
    <location>
        <position position="375"/>
    </location>
    <ligand>
        <name>[4Fe-4S] cluster</name>
        <dbReference type="ChEBI" id="CHEBI:49883"/>
        <label>1</label>
    </ligand>
</feature>
<dbReference type="InterPro" id="IPR017896">
    <property type="entry name" value="4Fe4S_Fe-S-bd"/>
</dbReference>
<dbReference type="InterPro" id="IPR009051">
    <property type="entry name" value="Helical_ferredxn"/>
</dbReference>
<feature type="domain" description="4Fe-4S ferredoxin-type" evidence="9">
    <location>
        <begin position="400"/>
        <end position="431"/>
    </location>
</feature>
<dbReference type="InterPro" id="IPR037225">
    <property type="entry name" value="Nuo51_FMN-bd_sf"/>
</dbReference>
<dbReference type="GO" id="GO:0051539">
    <property type="term" value="F:4 iron, 4 sulfur cluster binding"/>
    <property type="evidence" value="ECO:0007669"/>
    <property type="project" value="UniProtKB-KW"/>
</dbReference>
<keyword evidence="2 8" id="KW-0004">4Fe-4S</keyword>
<evidence type="ECO:0000256" key="2">
    <source>
        <dbReference type="ARBA" id="ARBA00022485"/>
    </source>
</evidence>
<dbReference type="InterPro" id="IPR010208">
    <property type="entry name" value="Ion_transpt_RnfC/RsxC"/>
</dbReference>
<keyword evidence="8" id="KW-1003">Cell membrane</keyword>
<keyword evidence="8" id="KW-0472">Membrane</keyword>
<dbReference type="Gene3D" id="1.10.1060.10">
    <property type="entry name" value="Alpha-helical ferredoxin"/>
    <property type="match status" value="1"/>
</dbReference>
<dbReference type="PROSITE" id="PS00198">
    <property type="entry name" value="4FE4S_FER_1"/>
    <property type="match status" value="1"/>
</dbReference>
<dbReference type="EC" id="7.-.-.-" evidence="8"/>
<dbReference type="InterPro" id="IPR019554">
    <property type="entry name" value="Soluble_ligand-bd"/>
</dbReference>
<accession>A0A399FZ57</accession>
<comment type="function">
    <text evidence="8">Part of a membrane-bound complex that couples electron transfer with translocation of ions across the membrane.</text>
</comment>
<comment type="caution">
    <text evidence="10">The sequence shown here is derived from an EMBL/GenBank/DDBJ whole genome shotgun (WGS) entry which is preliminary data.</text>
</comment>
<keyword evidence="8" id="KW-1278">Translocase</keyword>
<feature type="domain" description="4Fe-4S ferredoxin-type" evidence="9">
    <location>
        <begin position="357"/>
        <end position="389"/>
    </location>
</feature>
<keyword evidence="3 8" id="KW-0479">Metal-binding</keyword>
<feature type="binding site" evidence="8">
    <location>
        <position position="421"/>
    </location>
    <ligand>
        <name>[4Fe-4S] cluster</name>
        <dbReference type="ChEBI" id="CHEBI:49883"/>
        <label>1</label>
    </ligand>
</feature>
<dbReference type="InterPro" id="IPR017900">
    <property type="entry name" value="4Fe4S_Fe_S_CS"/>
</dbReference>
<keyword evidence="1 8" id="KW-0813">Transport</keyword>
<dbReference type="Gene3D" id="3.40.50.11540">
    <property type="entry name" value="NADH-ubiquinone oxidoreductase 51kDa subunit"/>
    <property type="match status" value="1"/>
</dbReference>
<dbReference type="NCBIfam" id="NF003454">
    <property type="entry name" value="PRK05035.1"/>
    <property type="match status" value="1"/>
</dbReference>
<dbReference type="GO" id="GO:0046872">
    <property type="term" value="F:metal ion binding"/>
    <property type="evidence" value="ECO:0007669"/>
    <property type="project" value="UniProtKB-KW"/>
</dbReference>
<comment type="subcellular location">
    <subcellularLocation>
        <location evidence="8">Cell membrane</location>
        <topology evidence="8">Peripheral membrane protein</topology>
    </subcellularLocation>
</comment>
<name>A0A399FZ57_UNCN2</name>
<proteinExistence type="inferred from homology"/>
<reference evidence="10 11" key="1">
    <citation type="submission" date="2018-08" db="EMBL/GenBank/DDBJ databases">
        <title>Draft genome of candidate division NPL-UPA2 bacterium Unc8 that adapted to ultra-basic serpentinizing groundwater.</title>
        <authorList>
            <person name="Ishii S."/>
            <person name="Suzuki S."/>
            <person name="Nealson K.H."/>
        </authorList>
    </citation>
    <scope>NUCLEOTIDE SEQUENCE [LARGE SCALE GENOMIC DNA]</scope>
    <source>
        <strain evidence="10">Unc8</strain>
    </source>
</reference>
<evidence type="ECO:0000256" key="4">
    <source>
        <dbReference type="ARBA" id="ARBA00022737"/>
    </source>
</evidence>
<keyword evidence="6 8" id="KW-0408">Iron</keyword>
<evidence type="ECO:0000313" key="10">
    <source>
        <dbReference type="EMBL" id="RII00542.1"/>
    </source>
</evidence>
<dbReference type="GO" id="GO:0022900">
    <property type="term" value="P:electron transport chain"/>
    <property type="evidence" value="ECO:0007669"/>
    <property type="project" value="UniProtKB-UniRule"/>
</dbReference>
<keyword evidence="7 8" id="KW-0411">Iron-sulfur</keyword>
<dbReference type="AlphaFoldDB" id="A0A399FZ57"/>
<dbReference type="EMBL" id="NDHY01000003">
    <property type="protein sequence ID" value="RII00542.1"/>
    <property type="molecule type" value="Genomic_DNA"/>
</dbReference>
<dbReference type="GO" id="GO:0005886">
    <property type="term" value="C:plasma membrane"/>
    <property type="evidence" value="ECO:0007669"/>
    <property type="project" value="UniProtKB-SubCell"/>
</dbReference>
<keyword evidence="5 8" id="KW-0249">Electron transport</keyword>